<feature type="binding site" evidence="5">
    <location>
        <position position="328"/>
    </location>
    <ligand>
        <name>Ca(2+)</name>
        <dbReference type="ChEBI" id="CHEBI:29108"/>
    </ligand>
</feature>
<evidence type="ECO:0000256" key="2">
    <source>
        <dbReference type="ARBA" id="ARBA00022801"/>
    </source>
</evidence>
<dbReference type="EMBL" id="CP026118">
    <property type="protein sequence ID" value="QAS51339.1"/>
    <property type="molecule type" value="Genomic_DNA"/>
</dbReference>
<dbReference type="Gene3D" id="1.10.1400.10">
    <property type="match status" value="1"/>
</dbReference>
<dbReference type="InterPro" id="IPR023343">
    <property type="entry name" value="Penicillin_amidase_dom1"/>
</dbReference>
<sequence length="789" mass="89375">METARKIDHEKQGTRRWKKVAWLTAGIIMILVAAAFIFVNVYINRSLPETSGEVKLDGLNAPVQVTRDEAGVPHLEAANERDLFMAQGFVQAQDRLFQMELARRQASGRLSEVVGESTLEQDRYFRTLGLRRAAEKSLSLYSDEALESLEAFADGVNAFIEENPLPPEFAMMGIDPEPWEPIDSLTIGKYMAFDLGGHWERQAFNYHLLQEFPEEEAYELFPTYPENAPTVLSDAAPVDIEKSLSDAVLPHEFNGSNNWVVSGDRTESGAPMLADDPHLGMATPSIWYQMDLQAPGYQVSGVIFAGVPGIILGHNDDIAWGVTNVGPDVQQLYMEKRNPDNHNEFLYEDEWEEADVINETIQVKDSDPVEMEVLETRHGPVISEFAEKSGEETVLSLRWTALDPTTELEAVLEMNRASNWQEFEQGLEKFLAPAQNFVFASKDGTIAYKANGRIPIYDQPDDALLPLRGWEAEDEWNGFIPFDELPEVVNPEAGFVATANNKITSEDYPYHISHNWAQPYRYQRIEEMLGENDSITPDDFQAMQMDVKNLQAEEFLNFMIAQVNEDKTKLEKESIALMKEWNFEDDRDLAQPLIFHRWMGILQDELYDEEISEEMRSFFEGSGQTTDELLRKVRKGEESLWVEKAGGIKALMTHSFKSTIAEISEEFGDDPTAWTWGDYHAVEFTHPLSSIGFLERFLNAGEPSPVSGSRVTVRAAGFKSDGLVNHGASWRFVIDMENTEEAYHVVGPGQSGHFRSEWYHDQLDDWVEGSYHLTKTEGFEGEELTLAPE</sequence>
<dbReference type="AlphaFoldDB" id="A0A410M9D6"/>
<dbReference type="OrthoDB" id="9759796at2"/>
<dbReference type="PIRSF" id="PIRSF001227">
    <property type="entry name" value="Pen_acylase"/>
    <property type="match status" value="1"/>
</dbReference>
<evidence type="ECO:0000256" key="6">
    <source>
        <dbReference type="SAM" id="Phobius"/>
    </source>
</evidence>
<evidence type="ECO:0000256" key="3">
    <source>
        <dbReference type="ARBA" id="ARBA00023145"/>
    </source>
</evidence>
<dbReference type="Proteomes" id="UP000287756">
    <property type="component" value="Chromosome"/>
</dbReference>
<keyword evidence="6" id="KW-0812">Transmembrane</keyword>
<dbReference type="InterPro" id="IPR043147">
    <property type="entry name" value="Penicillin_amidase_A-knob"/>
</dbReference>
<keyword evidence="6" id="KW-0472">Membrane</keyword>
<evidence type="ECO:0000313" key="7">
    <source>
        <dbReference type="EMBL" id="QAS51339.1"/>
    </source>
</evidence>
<feature type="active site" description="Nucleophile" evidence="4">
    <location>
        <position position="256"/>
    </location>
</feature>
<keyword evidence="5" id="KW-0479">Metal-binding</keyword>
<reference evidence="7 8" key="1">
    <citation type="submission" date="2018-01" db="EMBL/GenBank/DDBJ databases">
        <title>The whole genome sequencing and assembly of Halobacillus litoralis ERB031 strain.</title>
        <authorList>
            <person name="Lee S.-J."/>
            <person name="Park M.-K."/>
            <person name="Kim J.-Y."/>
            <person name="Lee Y.-J."/>
            <person name="Yi H."/>
            <person name="Bahn Y.-S."/>
            <person name="Kim J.F."/>
            <person name="Lee D.-W."/>
        </authorList>
    </citation>
    <scope>NUCLEOTIDE SEQUENCE [LARGE SCALE GENOMIC DNA]</scope>
    <source>
        <strain evidence="7 8">ERB 031</strain>
    </source>
</reference>
<dbReference type="SUPFAM" id="SSF56235">
    <property type="entry name" value="N-terminal nucleophile aminohydrolases (Ntn hydrolases)"/>
    <property type="match status" value="1"/>
</dbReference>
<dbReference type="Gene3D" id="3.60.20.10">
    <property type="entry name" value="Glutamine Phosphoribosylpyrophosphate, subunit 1, domain 1"/>
    <property type="match status" value="1"/>
</dbReference>
<dbReference type="RefSeq" id="WP_128523087.1">
    <property type="nucleotide sequence ID" value="NZ_CP026118.1"/>
</dbReference>
<evidence type="ECO:0000256" key="4">
    <source>
        <dbReference type="PIRSR" id="PIRSR001227-1"/>
    </source>
</evidence>
<protein>
    <submittedName>
        <fullName evidence="7">Penicillin acylase family protein</fullName>
    </submittedName>
</protein>
<dbReference type="Pfam" id="PF01804">
    <property type="entry name" value="Penicil_amidase"/>
    <property type="match status" value="1"/>
</dbReference>
<dbReference type="KEGG" id="hli:HLI_03475"/>
<feature type="transmembrane region" description="Helical" evidence="6">
    <location>
        <begin position="20"/>
        <end position="43"/>
    </location>
</feature>
<keyword evidence="2" id="KW-0378">Hydrolase</keyword>
<dbReference type="PANTHER" id="PTHR34218:SF4">
    <property type="entry name" value="ACYL-HOMOSERINE LACTONE ACYLASE QUIP"/>
    <property type="match status" value="1"/>
</dbReference>
<proteinExistence type="inferred from homology"/>
<dbReference type="Gene3D" id="1.10.439.10">
    <property type="entry name" value="Penicillin Amidohydrolase, domain 1"/>
    <property type="match status" value="1"/>
</dbReference>
<comment type="cofactor">
    <cofactor evidence="5">
        <name>Ca(2+)</name>
        <dbReference type="ChEBI" id="CHEBI:29108"/>
    </cofactor>
    <text evidence="5">Binds 1 Ca(2+) ion per dimer.</text>
</comment>
<keyword evidence="3" id="KW-0865">Zymogen</keyword>
<gene>
    <name evidence="7" type="ORF">HLI_03475</name>
</gene>
<dbReference type="InterPro" id="IPR043146">
    <property type="entry name" value="Penicillin_amidase_N_B-knob"/>
</dbReference>
<dbReference type="Gene3D" id="2.30.120.10">
    <property type="match status" value="1"/>
</dbReference>
<dbReference type="InterPro" id="IPR014395">
    <property type="entry name" value="Pen/GL7ACA/AHL_acylase"/>
</dbReference>
<keyword evidence="5" id="KW-0106">Calcium</keyword>
<name>A0A410M9D6_9BACI</name>
<accession>A0A410M9D6</accession>
<keyword evidence="6" id="KW-1133">Transmembrane helix</keyword>
<evidence type="ECO:0000313" key="8">
    <source>
        <dbReference type="Proteomes" id="UP000287756"/>
    </source>
</evidence>
<organism evidence="7 8">
    <name type="scientific">Halobacillus litoralis</name>
    <dbReference type="NCBI Taxonomy" id="45668"/>
    <lineage>
        <taxon>Bacteria</taxon>
        <taxon>Bacillati</taxon>
        <taxon>Bacillota</taxon>
        <taxon>Bacilli</taxon>
        <taxon>Bacillales</taxon>
        <taxon>Bacillaceae</taxon>
        <taxon>Halobacillus</taxon>
    </lineage>
</organism>
<dbReference type="InterPro" id="IPR029055">
    <property type="entry name" value="Ntn_hydrolases_N"/>
</dbReference>
<dbReference type="GO" id="GO:0016811">
    <property type="term" value="F:hydrolase activity, acting on carbon-nitrogen (but not peptide) bonds, in linear amides"/>
    <property type="evidence" value="ECO:0007669"/>
    <property type="project" value="InterPro"/>
</dbReference>
<dbReference type="CDD" id="cd03747">
    <property type="entry name" value="Ntn_PGA_like"/>
    <property type="match status" value="1"/>
</dbReference>
<dbReference type="PANTHER" id="PTHR34218">
    <property type="entry name" value="PEPTIDASE S45 PENICILLIN AMIDASE"/>
    <property type="match status" value="1"/>
</dbReference>
<dbReference type="InterPro" id="IPR002692">
    <property type="entry name" value="S45"/>
</dbReference>
<dbReference type="GO" id="GO:0046872">
    <property type="term" value="F:metal ion binding"/>
    <property type="evidence" value="ECO:0007669"/>
    <property type="project" value="UniProtKB-KW"/>
</dbReference>
<dbReference type="GO" id="GO:0017000">
    <property type="term" value="P:antibiotic biosynthetic process"/>
    <property type="evidence" value="ECO:0007669"/>
    <property type="project" value="InterPro"/>
</dbReference>
<comment type="similarity">
    <text evidence="1">Belongs to the peptidase S45 family.</text>
</comment>
<evidence type="ECO:0000256" key="1">
    <source>
        <dbReference type="ARBA" id="ARBA00006586"/>
    </source>
</evidence>
<evidence type="ECO:0000256" key="5">
    <source>
        <dbReference type="PIRSR" id="PIRSR001227-2"/>
    </source>
</evidence>